<organism evidence="3 4">
    <name type="scientific">Craurococcus roseus</name>
    <dbReference type="NCBI Taxonomy" id="77585"/>
    <lineage>
        <taxon>Bacteria</taxon>
        <taxon>Pseudomonadati</taxon>
        <taxon>Pseudomonadota</taxon>
        <taxon>Alphaproteobacteria</taxon>
        <taxon>Acetobacterales</taxon>
        <taxon>Acetobacteraceae</taxon>
        <taxon>Craurococcus</taxon>
    </lineage>
</organism>
<feature type="region of interest" description="Disordered" evidence="1">
    <location>
        <begin position="338"/>
        <end position="385"/>
    </location>
</feature>
<evidence type="ECO:0000259" key="2">
    <source>
        <dbReference type="Pfam" id="PF03372"/>
    </source>
</evidence>
<keyword evidence="4" id="KW-1185">Reference proteome</keyword>
<feature type="compositionally biased region" description="Basic and acidic residues" evidence="1">
    <location>
        <begin position="235"/>
        <end position="245"/>
    </location>
</feature>
<feature type="compositionally biased region" description="Basic and acidic residues" evidence="1">
    <location>
        <begin position="361"/>
        <end position="370"/>
    </location>
</feature>
<keyword evidence="3" id="KW-0378">Hydrolase</keyword>
<keyword evidence="3" id="KW-0255">Endonuclease</keyword>
<dbReference type="Pfam" id="PF03372">
    <property type="entry name" value="Exo_endo_phos"/>
    <property type="match status" value="1"/>
</dbReference>
<dbReference type="GO" id="GO:0004519">
    <property type="term" value="F:endonuclease activity"/>
    <property type="evidence" value="ECO:0007669"/>
    <property type="project" value="UniProtKB-KW"/>
</dbReference>
<keyword evidence="3" id="KW-0540">Nuclease</keyword>
<feature type="region of interest" description="Disordered" evidence="1">
    <location>
        <begin position="228"/>
        <end position="248"/>
    </location>
</feature>
<dbReference type="SUPFAM" id="SSF56219">
    <property type="entry name" value="DNase I-like"/>
    <property type="match status" value="1"/>
</dbReference>
<proteinExistence type="predicted"/>
<evidence type="ECO:0000313" key="4">
    <source>
        <dbReference type="Proteomes" id="UP001501588"/>
    </source>
</evidence>
<dbReference type="InterPro" id="IPR005135">
    <property type="entry name" value="Endo/exonuclease/phosphatase"/>
</dbReference>
<dbReference type="EMBL" id="BAAAFZ010000008">
    <property type="protein sequence ID" value="GAA0572184.1"/>
    <property type="molecule type" value="Genomic_DNA"/>
</dbReference>
<evidence type="ECO:0000256" key="1">
    <source>
        <dbReference type="SAM" id="MobiDB-lite"/>
    </source>
</evidence>
<accession>A0ABN1EQU9</accession>
<feature type="domain" description="Endonuclease/exonuclease/phosphatase" evidence="2">
    <location>
        <begin position="22"/>
        <end position="328"/>
    </location>
</feature>
<dbReference type="Proteomes" id="UP001501588">
    <property type="component" value="Unassembled WGS sequence"/>
</dbReference>
<dbReference type="RefSeq" id="WP_343893913.1">
    <property type="nucleotide sequence ID" value="NZ_BAAAFZ010000008.1"/>
</dbReference>
<reference evidence="3 4" key="1">
    <citation type="journal article" date="2019" name="Int. J. Syst. Evol. Microbiol.">
        <title>The Global Catalogue of Microorganisms (GCM) 10K type strain sequencing project: providing services to taxonomists for standard genome sequencing and annotation.</title>
        <authorList>
            <consortium name="The Broad Institute Genomics Platform"/>
            <consortium name="The Broad Institute Genome Sequencing Center for Infectious Disease"/>
            <person name="Wu L."/>
            <person name="Ma J."/>
        </authorList>
    </citation>
    <scope>NUCLEOTIDE SEQUENCE [LARGE SCALE GENOMIC DNA]</scope>
    <source>
        <strain evidence="3 4">JCM 9933</strain>
    </source>
</reference>
<dbReference type="Gene3D" id="3.60.10.10">
    <property type="entry name" value="Endonuclease/exonuclease/phosphatase"/>
    <property type="match status" value="1"/>
</dbReference>
<feature type="region of interest" description="Disordered" evidence="1">
    <location>
        <begin position="263"/>
        <end position="304"/>
    </location>
</feature>
<gene>
    <name evidence="3" type="ORF">GCM10009416_08520</name>
</gene>
<evidence type="ECO:0000313" key="3">
    <source>
        <dbReference type="EMBL" id="GAA0572184.1"/>
    </source>
</evidence>
<name>A0ABN1EQU9_9PROT</name>
<comment type="caution">
    <text evidence="3">The sequence shown here is derived from an EMBL/GenBank/DDBJ whole genome shotgun (WGS) entry which is preliminary data.</text>
</comment>
<protein>
    <submittedName>
        <fullName evidence="3">Endonuclease/exonuclease/phosphatase family protein</fullName>
    </submittedName>
</protein>
<sequence length="385" mass="40554">MTEAITPATPAGADQIQIRVATFNASLFRNAEGGLVSDLATPGDTQARTAAEIVQRVAPDLLLVNEFDYAAYDAAADLFRLNYLERGQDTLGLGAAAPPIEYPPVFVAPSNTGVASGFDLDNNGAVASEPGDRGYGEDALGFGVFPGQYGMAVFSEYPILRDEVRTFQPFLWKDMPGARLPDDPATPGPGDWYSAEELEVFRLPSKSFWDVPVLVGGEVVHLLAAHPTPPAFDGPEDRNGLRNADENGDSVDDAIRQLLDNPAVDDSLRPAAAGGPEQAALRGGANASHRGDPAFDTADFSDTAPGNLRVDYALPSAEGLAPRGGRVLAAVRRPAFPAGGQLRSGAAGRLPGFRPPAGLDGPRRRLKDEPAGAARQGSRSRDRSE</sequence>
<dbReference type="InterPro" id="IPR036691">
    <property type="entry name" value="Endo/exonu/phosph_ase_sf"/>
</dbReference>